<dbReference type="Gene3D" id="2.130.10.10">
    <property type="entry name" value="YVTN repeat-like/Quinoprotein amine dehydrogenase"/>
    <property type="match status" value="3"/>
</dbReference>
<evidence type="ECO:0000313" key="4">
    <source>
        <dbReference type="Proteomes" id="UP001295740"/>
    </source>
</evidence>
<proteinExistence type="predicted"/>
<sequence length="1334" mass="146891">MATLQNHHFVNGQWVSEEIPVHDLAKPSVRPQPRLERQPAPKPPVCGVLTKTIIESPIIRWALPVQLRSSRHIDVALVGDHGVQICELGRYRQLHEVAWKNDFGSRIRNALVMGNPLYPFGLQKGTEDSTQPTQENSDTEMMNSGNPISEFKSEETQFQQLLVLVLESGQVVFLFMQPTSAGSWEFVSTIHTIKGQRLVNPGYHMAIDPSSRYLTLACSENLFIMYQLEQVKTLRLQHSREQPLQPIMTTQARAVKGIIHKIEFLHPLPHNDGQVILLIIMIQAEVSKLAIYEWGSTESLSDVFAAEKSGHRLDDTFRLPSLIVPLTVSSTFLIISEQSMAICSDVLAGPPNFIHFELDSTQHHSTPPAVWTAWTRGIRIAAYHAEYKDVIYLAREDGAVKYLEIEGESGGEPDIVTDTAMTLQCNIDTAFASLFDPESDVVSEGKSGGDVIVTGGDSGSGVLSIALPRETLQPIGTIPNWSPTVDFVVTPGPFTGANEELTRSRGSTSSTRKVTRPDRVFACSGRGTSGAIIELRYGIEAKIGLDLTYISPIKQCWALPTCYDDTLDDGFFMLLGLPDSSAILHVSQDLSDVSERAQSAVKLDLSSATLAAYEGDGIVVQITTARHVTSDIVADPAAVVVNAAVGNGIFSLAVYRESSFKIMVYNYDSTSVSLPQEFEVEGEVTCLSVEDMAGKLFVFAGLWQGESPVMTICPTTSSQHILASPISFNLQEVTADDSLNEIVISEHETLGAITGIVSSSEHLGQTAVFVSTRNGNVLTLRLDPTRLEKGGDVESDRTIFGTSPSHVYMGTGLDDSPSILICNDAGLAILTGFATCHQQDYDKEIHRVWPTNAVEPGMLSPSVNSVARMHRIPGYGNSTLAIIAGPRILVTELQSRAKPLPRSIPVEGTPMKIVYSPRLEKLITIVMKEGLPSLHFFDPETGADISKPAIESKPDPPDSDYIVGLGNEDSKVVSLTEWRFTHNAKLYEFIVVSINIGQKQGCILLVSTRSDKVETEAGTSTRIRFWTKQKIKTKDALKATTTDDHGIFICAGSHLEYHTIQDKVIKVKVTRKHELPSPATWMQVVDGRLHVLTAKHSLIVLDYTTNLESDQMLHLHTDDICRIGLHSIKADHRITMVSDPMCGVYGMWLPPQADMSLKVVCCAELPASVRRFARGDTRPPWAFSRSGAPWFGSMHSGQDGSEILGLSIDGSLQYFSLLSEDVWRLLKYIQNLAMSSREFCPFVSVHEALTTFDPEPKLEPKSCMHVNGDILQICLDRHALEALFTAEPEHFERFRELLQTAAGDIDTIPFKGSAEGLYYRLAYQVLRDYLSAGL</sequence>
<accession>A0AAI8W0L7</accession>
<gene>
    <name evidence="3" type="ORF">KHLLAP_LOCUS14713</name>
</gene>
<organism evidence="3 4">
    <name type="scientific">Anthostomella pinea</name>
    <dbReference type="NCBI Taxonomy" id="933095"/>
    <lineage>
        <taxon>Eukaryota</taxon>
        <taxon>Fungi</taxon>
        <taxon>Dikarya</taxon>
        <taxon>Ascomycota</taxon>
        <taxon>Pezizomycotina</taxon>
        <taxon>Sordariomycetes</taxon>
        <taxon>Xylariomycetidae</taxon>
        <taxon>Xylariales</taxon>
        <taxon>Xylariaceae</taxon>
        <taxon>Anthostomella</taxon>
    </lineage>
</organism>
<dbReference type="InterPro" id="IPR015943">
    <property type="entry name" value="WD40/YVTN_repeat-like_dom_sf"/>
</dbReference>
<feature type="domain" description="RSE1/DDB1/CPSF1 first beta-propeller" evidence="2">
    <location>
        <begin position="59"/>
        <end position="465"/>
    </location>
</feature>
<dbReference type="InterPro" id="IPR050358">
    <property type="entry name" value="RSE1/DDB1/CFT1"/>
</dbReference>
<dbReference type="Pfam" id="PF10433">
    <property type="entry name" value="Beta-prop_RSE1_1st"/>
    <property type="match status" value="1"/>
</dbReference>
<name>A0AAI8W0L7_9PEZI</name>
<keyword evidence="4" id="KW-1185">Reference proteome</keyword>
<comment type="caution">
    <text evidence="3">The sequence shown here is derived from an EMBL/GenBank/DDBJ whole genome shotgun (WGS) entry which is preliminary data.</text>
</comment>
<feature type="compositionally biased region" description="Polar residues" evidence="1">
    <location>
        <begin position="128"/>
        <end position="146"/>
    </location>
</feature>
<reference evidence="3" key="1">
    <citation type="submission" date="2023-10" db="EMBL/GenBank/DDBJ databases">
        <authorList>
            <person name="Hackl T."/>
        </authorList>
    </citation>
    <scope>NUCLEOTIDE SEQUENCE</scope>
</reference>
<evidence type="ECO:0000256" key="1">
    <source>
        <dbReference type="SAM" id="MobiDB-lite"/>
    </source>
</evidence>
<evidence type="ECO:0000259" key="2">
    <source>
        <dbReference type="Pfam" id="PF10433"/>
    </source>
</evidence>
<protein>
    <submittedName>
        <fullName evidence="3">Uu.00g023640.m01.CDS01</fullName>
    </submittedName>
</protein>
<dbReference type="EMBL" id="CAUWAG010000020">
    <property type="protein sequence ID" value="CAJ2514245.1"/>
    <property type="molecule type" value="Genomic_DNA"/>
</dbReference>
<evidence type="ECO:0000313" key="3">
    <source>
        <dbReference type="EMBL" id="CAJ2514245.1"/>
    </source>
</evidence>
<feature type="region of interest" description="Disordered" evidence="1">
    <location>
        <begin position="122"/>
        <end position="146"/>
    </location>
</feature>
<dbReference type="InterPro" id="IPR018846">
    <property type="entry name" value="Beta-prop_RSE1/DDB1/CPSF1_1st"/>
</dbReference>
<dbReference type="Proteomes" id="UP001295740">
    <property type="component" value="Unassembled WGS sequence"/>
</dbReference>
<dbReference type="PANTHER" id="PTHR10644">
    <property type="entry name" value="DNA REPAIR/RNA PROCESSING CPSF FAMILY"/>
    <property type="match status" value="1"/>
</dbReference>